<gene>
    <name evidence="2" type="ORF">BN973_02968</name>
</gene>
<protein>
    <submittedName>
        <fullName evidence="2">Uncharacterized protein</fullName>
    </submittedName>
</protein>
<proteinExistence type="predicted"/>
<dbReference type="Proteomes" id="UP000028880">
    <property type="component" value="Unassembled WGS sequence"/>
</dbReference>
<reference evidence="2" key="2">
    <citation type="submission" date="2014-04" db="EMBL/GenBank/DDBJ databases">
        <authorList>
            <person name="Xu Y.W."/>
            <person name="Yang Q."/>
        </authorList>
    </citation>
    <scope>NUCLEOTIDE SEQUENCE</scope>
    <source>
        <strain evidence="2">DSM 44626</strain>
    </source>
</reference>
<keyword evidence="1" id="KW-0175">Coiled coil</keyword>
<organism evidence="2">
    <name type="scientific">Mycobacterium triplex</name>
    <dbReference type="NCBI Taxonomy" id="47839"/>
    <lineage>
        <taxon>Bacteria</taxon>
        <taxon>Bacillati</taxon>
        <taxon>Actinomycetota</taxon>
        <taxon>Actinomycetes</taxon>
        <taxon>Mycobacteriales</taxon>
        <taxon>Mycobacteriaceae</taxon>
        <taxon>Mycobacterium</taxon>
        <taxon>Mycobacterium simiae complex</taxon>
    </lineage>
</organism>
<evidence type="ECO:0000256" key="1">
    <source>
        <dbReference type="SAM" id="Coils"/>
    </source>
</evidence>
<evidence type="ECO:0000313" key="2">
    <source>
        <dbReference type="EMBL" id="CDO88599.1"/>
    </source>
</evidence>
<reference evidence="2" key="1">
    <citation type="journal article" date="2014" name="Genome Announc.">
        <title>Draft Genome Sequence of Mycobacterium triplex DSM 44626.</title>
        <authorList>
            <person name="Sassi M."/>
            <person name="Croce O."/>
            <person name="Robert C."/>
            <person name="Raoult D."/>
            <person name="Drancourt M."/>
        </authorList>
    </citation>
    <scope>NUCLEOTIDE SEQUENCE [LARGE SCALE GENOMIC DNA]</scope>
    <source>
        <strain evidence="2">DSM 44626</strain>
    </source>
</reference>
<name>A0A024JYF2_9MYCO</name>
<dbReference type="AlphaFoldDB" id="A0A024JYF2"/>
<sequence>MSSTIWWALGDMNVECPGCDGSALRPAIRRARASGAGYESTVSNHQVNLTQQESSLIGESHPEALKRMDEKSLKELQSRLRQAREKNFSLLRRQGAARVEGAGARGSVQPANEKRGEKVEIFDEALARVTARLAAIGDAE</sequence>
<dbReference type="RefSeq" id="WP_232232087.1">
    <property type="nucleotide sequence ID" value="NZ_HG964446.1"/>
</dbReference>
<dbReference type="EMBL" id="HG964446">
    <property type="protein sequence ID" value="CDO88599.1"/>
    <property type="molecule type" value="Genomic_DNA"/>
</dbReference>
<feature type="coiled-coil region" evidence="1">
    <location>
        <begin position="66"/>
        <end position="93"/>
    </location>
</feature>
<accession>A0A024JYF2</accession>
<dbReference type="eggNOG" id="ENOG5031T2M">
    <property type="taxonomic scope" value="Bacteria"/>
</dbReference>
<dbReference type="HOGENOM" id="CLU_152515_0_0_11"/>